<reference evidence="7" key="1">
    <citation type="submission" date="2022-09" db="EMBL/GenBank/DDBJ databases">
        <title>Aureispira anguillicida sp. nov., isolated from Leptocephalus of Japanese eel Anguilla japonica.</title>
        <authorList>
            <person name="Yuasa K."/>
            <person name="Mekata T."/>
            <person name="Ikunari K."/>
        </authorList>
    </citation>
    <scope>NUCLEOTIDE SEQUENCE</scope>
    <source>
        <strain evidence="7">EL160426</strain>
    </source>
</reference>
<name>A0A915YJF6_9BACT</name>
<dbReference type="PANTHER" id="PTHR45641:SF1">
    <property type="entry name" value="AAA+ ATPASE DOMAIN-CONTAINING PROTEIN"/>
    <property type="match status" value="1"/>
</dbReference>
<dbReference type="Pfam" id="PF13424">
    <property type="entry name" value="TPR_12"/>
    <property type="match status" value="2"/>
</dbReference>
<dbReference type="InterPro" id="IPR024983">
    <property type="entry name" value="CHAT_dom"/>
</dbReference>
<feature type="chain" id="PRO_5037248963" evidence="5">
    <location>
        <begin position="25"/>
        <end position="1148"/>
    </location>
</feature>
<evidence type="ECO:0000256" key="3">
    <source>
        <dbReference type="PROSITE-ProRule" id="PRU00339"/>
    </source>
</evidence>
<keyword evidence="1" id="KW-0677">Repeat</keyword>
<dbReference type="SUPFAM" id="SSF48452">
    <property type="entry name" value="TPR-like"/>
    <property type="match status" value="3"/>
</dbReference>
<evidence type="ECO:0000256" key="4">
    <source>
        <dbReference type="SAM" id="Phobius"/>
    </source>
</evidence>
<evidence type="ECO:0000256" key="5">
    <source>
        <dbReference type="SAM" id="SignalP"/>
    </source>
</evidence>
<evidence type="ECO:0000256" key="2">
    <source>
        <dbReference type="ARBA" id="ARBA00022803"/>
    </source>
</evidence>
<dbReference type="PROSITE" id="PS50005">
    <property type="entry name" value="TPR"/>
    <property type="match status" value="1"/>
</dbReference>
<dbReference type="EMBL" id="AP026867">
    <property type="protein sequence ID" value="BDS14330.1"/>
    <property type="molecule type" value="Genomic_DNA"/>
</dbReference>
<proteinExistence type="predicted"/>
<sequence length="1148" mass="133087">MSRPIYINFLILLLLNSCLSNCYAQTNLEKTLARANKHIQDAERYYAEMKFVQAKESYQFAARLYRNNNLPAYYAICYNGIGNTYIDLTLYEEAKSKGFEKALQQLAEIKSIEPNFDIDSSLVADAYEGLGRYYSSISTTLQTQQGLETKIHYTKALEYHQNALRIRKNFYGDLHQKIALSYYFIGRCYRGFSANSYNDNLDDNPIQKELDFLKKALDIQLKTVGELHYQTANTYQALGNYYYETQKDYHKGVEYHKKAFKIRQEIFKMDHLQIASSYIDMSIYYRVMNIYDKELSYLEKALKIQLSILGTDHAEIAKSYYLLAHRYRSNGSIQKAISYYEYALAIFIKLKNKQSLEVAEVRLGLALCYRMDHERKKELQQLQQSLSTYEKILGKKHFKIGLILLEKGNYYLQTKQYDSTLFFYQKALLINQQQLGSAHYSVTDLYDKMARVYRLKGLPEKEFEYLTKSLTIKKGEDSLSVHNNKRPQQTGFYSLDFPLDKEFRNKTLEQQLYNSYMSLAAYYERAHNIPEALHYIQQALAAVCPSLNNSTINIYENPSTKDLSHNIQWLYALGKKAAFLQTLYDHQQEEKNLSTAIQTYTQGIDVINSLRTNFNSKKAHQELKKYSIPIYEGAITSLFVKYTKTSNPQYLNQAFEIAEYSKSFALIQGLQNTLARGRGNIPNQLLELERELRHQLAYYSNYQNKGAKNNQKFDKAYFSAKQSYDSLIYQLEKDYPTYYNLKYQTKVTSVNEVCSKLLHDNHILLEYFIGDQYLYVFRLSKHQKDFFQVIIPDNYEQLVYNLRSALTNYDMIEEHPQWAYQTFVATSYKFYIQFLAPFLPEIFIEDQELTIIPDGMLNYIPFEVLLSELPSQELVAKRDYKKLSFILKQHPISYNYSATIWANNSQNRPSPNNGQCLGFAPSIQFSSSHDSLPWTQKELEAIQRIFAGKYYYGKEANKALFKEIAGDFSIIHLATHGIVDMDNPMRSLLSFASDSSDWEHVALYAYEIHNLSLKADLVVLSACETGFGKAVRGEGVLSLARAFLYAGAPSVVTTLWEVNDFTSAALIETFYANLATGMPKSLALREAKLTFLSKTDEISGHPTYWASFVVIGNSSPIQSKWYWWLLRGVILLILLTTIGYSFHKKKSP</sequence>
<protein>
    <submittedName>
        <fullName evidence="7">CHAT domain-containing protein</fullName>
    </submittedName>
</protein>
<evidence type="ECO:0000259" key="6">
    <source>
        <dbReference type="Pfam" id="PF12770"/>
    </source>
</evidence>
<feature type="signal peptide" evidence="5">
    <location>
        <begin position="1"/>
        <end position="24"/>
    </location>
</feature>
<dbReference type="Gene3D" id="1.25.40.10">
    <property type="entry name" value="Tetratricopeptide repeat domain"/>
    <property type="match status" value="3"/>
</dbReference>
<dbReference type="InterPro" id="IPR019734">
    <property type="entry name" value="TPR_rpt"/>
</dbReference>
<dbReference type="Pfam" id="PF12770">
    <property type="entry name" value="CHAT"/>
    <property type="match status" value="1"/>
</dbReference>
<evidence type="ECO:0000256" key="1">
    <source>
        <dbReference type="ARBA" id="ARBA00022737"/>
    </source>
</evidence>
<dbReference type="RefSeq" id="WP_264789550.1">
    <property type="nucleotide sequence ID" value="NZ_AP026867.1"/>
</dbReference>
<dbReference type="Proteomes" id="UP001060919">
    <property type="component" value="Chromosome"/>
</dbReference>
<dbReference type="InterPro" id="IPR011990">
    <property type="entry name" value="TPR-like_helical_dom_sf"/>
</dbReference>
<organism evidence="7 8">
    <name type="scientific">Aureispira anguillae</name>
    <dbReference type="NCBI Taxonomy" id="2864201"/>
    <lineage>
        <taxon>Bacteria</taxon>
        <taxon>Pseudomonadati</taxon>
        <taxon>Bacteroidota</taxon>
        <taxon>Saprospiria</taxon>
        <taxon>Saprospirales</taxon>
        <taxon>Saprospiraceae</taxon>
        <taxon>Aureispira</taxon>
    </lineage>
</organism>
<gene>
    <name evidence="7" type="ORF">AsAng_0051090</name>
</gene>
<keyword evidence="4" id="KW-0472">Membrane</keyword>
<keyword evidence="4" id="KW-0812">Transmembrane</keyword>
<dbReference type="SMART" id="SM00028">
    <property type="entry name" value="TPR"/>
    <property type="match status" value="9"/>
</dbReference>
<dbReference type="PANTHER" id="PTHR45641">
    <property type="entry name" value="TETRATRICOPEPTIDE REPEAT PROTEIN (AFU_ORTHOLOGUE AFUA_6G03870)"/>
    <property type="match status" value="1"/>
</dbReference>
<feature type="repeat" description="TPR" evidence="3">
    <location>
        <begin position="317"/>
        <end position="350"/>
    </location>
</feature>
<evidence type="ECO:0000313" key="7">
    <source>
        <dbReference type="EMBL" id="BDS14330.1"/>
    </source>
</evidence>
<keyword evidence="8" id="KW-1185">Reference proteome</keyword>
<dbReference type="KEGG" id="aup:AsAng_0051090"/>
<keyword evidence="4" id="KW-1133">Transmembrane helix</keyword>
<keyword evidence="5" id="KW-0732">Signal</keyword>
<evidence type="ECO:0000313" key="8">
    <source>
        <dbReference type="Proteomes" id="UP001060919"/>
    </source>
</evidence>
<accession>A0A915YJF6</accession>
<feature type="domain" description="CHAT" evidence="6">
    <location>
        <begin position="847"/>
        <end position="1113"/>
    </location>
</feature>
<feature type="transmembrane region" description="Helical" evidence="4">
    <location>
        <begin position="1121"/>
        <end position="1142"/>
    </location>
</feature>
<dbReference type="AlphaFoldDB" id="A0A915YJF6"/>
<keyword evidence="2 3" id="KW-0802">TPR repeat</keyword>